<keyword evidence="2 9" id="KW-0812">Transmembrane</keyword>
<proteinExistence type="predicted"/>
<evidence type="ECO:0000256" key="2">
    <source>
        <dbReference type="ARBA" id="ARBA00022692"/>
    </source>
</evidence>
<accession>A0A6P3Q0A4</accession>
<evidence type="ECO:0000256" key="5">
    <source>
        <dbReference type="ARBA" id="ARBA00022833"/>
    </source>
</evidence>
<dbReference type="AlphaFoldDB" id="A0A6P3Q0A4"/>
<sequence length="279" mass="31986">MDQEMEVWQQEFQELIQAEKPWDQWTLKLDRRLTPNLLQPYWKQHQQSVFARFQCSRCSRSWASAQVQVLFHMHWNKRTSMGQVKMRVFAQRCRKCSQPSFEIPEFTEENISRILNNLVSKILKECYGERFKSMEEIPTIKDCPLKGAHDSDNCEACLRGFCARRGLDLATQSRTSPSFFSTSSSEEISSSTPSPTRSSTTEDSVTGNTQMKKEEALHRPRANSNHQGQSIIQVSTLGEDLYSHIAQNLTHRNVVVCCCAIIVLILIVVVVVIAVKLTN</sequence>
<evidence type="ECO:0000256" key="8">
    <source>
        <dbReference type="SAM" id="MobiDB-lite"/>
    </source>
</evidence>
<dbReference type="GO" id="GO:0051205">
    <property type="term" value="P:protein insertion into membrane"/>
    <property type="evidence" value="ECO:0007669"/>
    <property type="project" value="TreeGrafter"/>
</dbReference>
<keyword evidence="11" id="KW-1185">Reference proteome</keyword>
<gene>
    <name evidence="12" type="primary">RTP3</name>
</gene>
<feature type="transmembrane region" description="Helical" evidence="9">
    <location>
        <begin position="253"/>
        <end position="275"/>
    </location>
</feature>
<keyword evidence="6 9" id="KW-1133">Transmembrane helix</keyword>
<dbReference type="Proteomes" id="UP000515202">
    <property type="component" value="Unplaced"/>
</dbReference>
<evidence type="ECO:0000313" key="12">
    <source>
        <dbReference type="RefSeq" id="XP_011355768.1"/>
    </source>
</evidence>
<keyword evidence="4" id="KW-0863">Zinc-finger</keyword>
<dbReference type="GeneID" id="105290374"/>
<keyword evidence="5" id="KW-0862">Zinc</keyword>
<dbReference type="GO" id="GO:0016020">
    <property type="term" value="C:membrane"/>
    <property type="evidence" value="ECO:0007669"/>
    <property type="project" value="UniProtKB-SubCell"/>
</dbReference>
<evidence type="ECO:0000259" key="10">
    <source>
        <dbReference type="SMART" id="SM01328"/>
    </source>
</evidence>
<evidence type="ECO:0000256" key="4">
    <source>
        <dbReference type="ARBA" id="ARBA00022771"/>
    </source>
</evidence>
<dbReference type="InterPro" id="IPR027377">
    <property type="entry name" value="ZAR1/RTP1-5-like_Znf-3CxxC"/>
</dbReference>
<name>A0A6P3Q0A4_PTEVA</name>
<protein>
    <submittedName>
        <fullName evidence="12">Receptor-transporting protein 3</fullName>
    </submittedName>
</protein>
<keyword evidence="7 9" id="KW-0472">Membrane</keyword>
<evidence type="ECO:0000256" key="6">
    <source>
        <dbReference type="ARBA" id="ARBA00022989"/>
    </source>
</evidence>
<evidence type="ECO:0000256" key="1">
    <source>
        <dbReference type="ARBA" id="ARBA00004167"/>
    </source>
</evidence>
<evidence type="ECO:0000256" key="7">
    <source>
        <dbReference type="ARBA" id="ARBA00023136"/>
    </source>
</evidence>
<dbReference type="GO" id="GO:0008270">
    <property type="term" value="F:zinc ion binding"/>
    <property type="evidence" value="ECO:0007669"/>
    <property type="project" value="UniProtKB-KW"/>
</dbReference>
<dbReference type="OrthoDB" id="8121437at2759"/>
<dbReference type="SMART" id="SM01328">
    <property type="entry name" value="zf-3CxxC"/>
    <property type="match status" value="1"/>
</dbReference>
<keyword evidence="12" id="KW-0675">Receptor</keyword>
<dbReference type="Pfam" id="PF13695">
    <property type="entry name" value="Zn_ribbon_3CxxC"/>
    <property type="match status" value="1"/>
</dbReference>
<dbReference type="GO" id="GO:0001580">
    <property type="term" value="P:detection of chemical stimulus involved in sensory perception of bitter taste"/>
    <property type="evidence" value="ECO:0007669"/>
    <property type="project" value="TreeGrafter"/>
</dbReference>
<feature type="domain" description="3CxxC-type" evidence="10">
    <location>
        <begin position="48"/>
        <end position="160"/>
    </location>
</feature>
<dbReference type="PANTHER" id="PTHR14402:SF9">
    <property type="entry name" value="RECEPTOR-TRANSPORTING PROTEIN 3"/>
    <property type="match status" value="1"/>
</dbReference>
<dbReference type="CTD" id="83597"/>
<dbReference type="KEGG" id="pvp:105290374"/>
<dbReference type="PANTHER" id="PTHR14402">
    <property type="entry name" value="RECEPTOR TRANSPORTING PROTEIN"/>
    <property type="match status" value="1"/>
</dbReference>
<organism evidence="11 12">
    <name type="scientific">Pteropus vampyrus</name>
    <name type="common">Large flying fox</name>
    <dbReference type="NCBI Taxonomy" id="132908"/>
    <lineage>
        <taxon>Eukaryota</taxon>
        <taxon>Metazoa</taxon>
        <taxon>Chordata</taxon>
        <taxon>Craniata</taxon>
        <taxon>Vertebrata</taxon>
        <taxon>Euteleostomi</taxon>
        <taxon>Mammalia</taxon>
        <taxon>Eutheria</taxon>
        <taxon>Laurasiatheria</taxon>
        <taxon>Chiroptera</taxon>
        <taxon>Yinpterochiroptera</taxon>
        <taxon>Pteropodoidea</taxon>
        <taxon>Pteropodidae</taxon>
        <taxon>Pteropodinae</taxon>
        <taxon>Pteropus</taxon>
    </lineage>
</organism>
<feature type="region of interest" description="Disordered" evidence="8">
    <location>
        <begin position="174"/>
        <end position="229"/>
    </location>
</feature>
<dbReference type="GO" id="GO:0031849">
    <property type="term" value="F:olfactory receptor binding"/>
    <property type="evidence" value="ECO:0007669"/>
    <property type="project" value="TreeGrafter"/>
</dbReference>
<evidence type="ECO:0000313" key="11">
    <source>
        <dbReference type="Proteomes" id="UP000515202"/>
    </source>
</evidence>
<dbReference type="RefSeq" id="XP_011355768.1">
    <property type="nucleotide sequence ID" value="XM_011357466.1"/>
</dbReference>
<feature type="compositionally biased region" description="Low complexity" evidence="8">
    <location>
        <begin position="174"/>
        <end position="202"/>
    </location>
</feature>
<dbReference type="InterPro" id="IPR026096">
    <property type="entry name" value="R-trans_p"/>
</dbReference>
<dbReference type="GO" id="GO:0005737">
    <property type="term" value="C:cytoplasm"/>
    <property type="evidence" value="ECO:0007669"/>
    <property type="project" value="TreeGrafter"/>
</dbReference>
<comment type="subcellular location">
    <subcellularLocation>
        <location evidence="1">Membrane</location>
        <topology evidence="1">Single-pass membrane protein</topology>
    </subcellularLocation>
</comment>
<evidence type="ECO:0000256" key="3">
    <source>
        <dbReference type="ARBA" id="ARBA00022723"/>
    </source>
</evidence>
<reference evidence="12" key="1">
    <citation type="submission" date="2025-08" db="UniProtKB">
        <authorList>
            <consortium name="RefSeq"/>
        </authorList>
    </citation>
    <scope>IDENTIFICATION</scope>
    <source>
        <tissue evidence="12">Kidney</tissue>
    </source>
</reference>
<keyword evidence="3" id="KW-0479">Metal-binding</keyword>
<dbReference type="GO" id="GO:0006612">
    <property type="term" value="P:protein targeting to membrane"/>
    <property type="evidence" value="ECO:0007669"/>
    <property type="project" value="TreeGrafter"/>
</dbReference>
<evidence type="ECO:0000256" key="9">
    <source>
        <dbReference type="SAM" id="Phobius"/>
    </source>
</evidence>